<gene>
    <name evidence="1" type="ORF">TSIB3V08_LOCUS8176</name>
</gene>
<organism evidence="1">
    <name type="scientific">Timema shepardi</name>
    <name type="common">Walking stick</name>
    <dbReference type="NCBI Taxonomy" id="629360"/>
    <lineage>
        <taxon>Eukaryota</taxon>
        <taxon>Metazoa</taxon>
        <taxon>Ecdysozoa</taxon>
        <taxon>Arthropoda</taxon>
        <taxon>Hexapoda</taxon>
        <taxon>Insecta</taxon>
        <taxon>Pterygota</taxon>
        <taxon>Neoptera</taxon>
        <taxon>Polyneoptera</taxon>
        <taxon>Phasmatodea</taxon>
        <taxon>Timematodea</taxon>
        <taxon>Timematoidea</taxon>
        <taxon>Timematidae</taxon>
        <taxon>Timema</taxon>
    </lineage>
</organism>
<reference evidence="1" key="1">
    <citation type="submission" date="2020-11" db="EMBL/GenBank/DDBJ databases">
        <authorList>
            <person name="Tran Van P."/>
        </authorList>
    </citation>
    <scope>NUCLEOTIDE SEQUENCE</scope>
</reference>
<protein>
    <submittedName>
        <fullName evidence="1">Uncharacterized protein</fullName>
    </submittedName>
</protein>
<evidence type="ECO:0000313" key="1">
    <source>
        <dbReference type="EMBL" id="CAD7264114.1"/>
    </source>
</evidence>
<dbReference type="EMBL" id="OC004122">
    <property type="protein sequence ID" value="CAD7264114.1"/>
    <property type="molecule type" value="Genomic_DNA"/>
</dbReference>
<proteinExistence type="predicted"/>
<accession>A0A7R9B298</accession>
<name>A0A7R9B298_TIMSH</name>
<sequence>MALYRCDSTTNGLTQTAELKTPKTDSSVLNSLRILLLQNSTTGIVTAYKLSTEKSKVTLLLVSVTDSAVTGLEQPCSFMLRRYFGAVVELAKHFLKTIKPTISKCCQPLFSGFTLALEWTADDREIEVRFQLGALRRCTHLKNLVRRPSRPFALLQSAWGNTTRETNHCSTRLKQNLAPTSSLLSIDQASVGTRTKRHACVVWFSSDRKGDTYWMSVMKSLVHADERIGEPYAEPREVLQHSIKTSRIPPIHPMSVFRRTSKRVWTKLTEKQRTEPSHHLSVLNAQFGVRFSVRSAVQFAKVLCSGCSQLFVALGFTNNKKPQHNVFVSRWVSTPTPSPLPRHLPTPTPIANCKYAAGYNQTSTVSQVP</sequence>
<dbReference type="AlphaFoldDB" id="A0A7R9B298"/>